<dbReference type="Gene3D" id="3.60.40.10">
    <property type="entry name" value="PPM-type phosphatase domain"/>
    <property type="match status" value="1"/>
</dbReference>
<evidence type="ECO:0000313" key="4">
    <source>
        <dbReference type="Proteomes" id="UP001153328"/>
    </source>
</evidence>
<gene>
    <name evidence="3" type="ORF">SBRY_80040</name>
</gene>
<keyword evidence="1" id="KW-0378">Hydrolase</keyword>
<dbReference type="Proteomes" id="UP001153328">
    <property type="component" value="Unassembled WGS sequence"/>
</dbReference>
<feature type="domain" description="PPM-type phosphatase" evidence="2">
    <location>
        <begin position="140"/>
        <end position="362"/>
    </location>
</feature>
<name>A0A9W4MKX4_9ACTN</name>
<dbReference type="RefSeq" id="WP_205045669.1">
    <property type="nucleotide sequence ID" value="NZ_CAJVAX010000022.1"/>
</dbReference>
<dbReference type="InterPro" id="IPR036457">
    <property type="entry name" value="PPM-type-like_dom_sf"/>
</dbReference>
<dbReference type="EMBL" id="CAJVAX010000022">
    <property type="protein sequence ID" value="CAG7656696.1"/>
    <property type="molecule type" value="Genomic_DNA"/>
</dbReference>
<comment type="caution">
    <text evidence="3">The sequence shown here is derived from an EMBL/GenBank/DDBJ whole genome shotgun (WGS) entry which is preliminary data.</text>
</comment>
<proteinExistence type="predicted"/>
<dbReference type="InterPro" id="IPR052016">
    <property type="entry name" value="Bact_Sigma-Reg"/>
</dbReference>
<evidence type="ECO:0000259" key="2">
    <source>
        <dbReference type="SMART" id="SM00331"/>
    </source>
</evidence>
<evidence type="ECO:0000256" key="1">
    <source>
        <dbReference type="ARBA" id="ARBA00022801"/>
    </source>
</evidence>
<dbReference type="Pfam" id="PF07228">
    <property type="entry name" value="SpoIIE"/>
    <property type="match status" value="1"/>
</dbReference>
<keyword evidence="4" id="KW-1185">Reference proteome</keyword>
<dbReference type="PANTHER" id="PTHR43156:SF2">
    <property type="entry name" value="STAGE II SPORULATION PROTEIN E"/>
    <property type="match status" value="1"/>
</dbReference>
<evidence type="ECO:0000313" key="3">
    <source>
        <dbReference type="EMBL" id="CAG7656696.1"/>
    </source>
</evidence>
<protein>
    <submittedName>
        <fullName evidence="3">Stage II sporulation protein E (SpoIIE)</fullName>
    </submittedName>
</protein>
<dbReference type="GO" id="GO:0016791">
    <property type="term" value="F:phosphatase activity"/>
    <property type="evidence" value="ECO:0007669"/>
    <property type="project" value="TreeGrafter"/>
</dbReference>
<dbReference type="AlphaFoldDB" id="A0A9W4MKX4"/>
<dbReference type="InterPro" id="IPR001932">
    <property type="entry name" value="PPM-type_phosphatase-like_dom"/>
</dbReference>
<reference evidence="3" key="1">
    <citation type="submission" date="2021-06" db="EMBL/GenBank/DDBJ databases">
        <authorList>
            <person name="Arsene-Ploetze F."/>
        </authorList>
    </citation>
    <scope>NUCLEOTIDE SEQUENCE</scope>
    <source>
        <strain evidence="3">SBRY1</strain>
    </source>
</reference>
<organism evidence="3 4">
    <name type="scientific">Actinacidiphila bryophytorum</name>
    <dbReference type="NCBI Taxonomy" id="1436133"/>
    <lineage>
        <taxon>Bacteria</taxon>
        <taxon>Bacillati</taxon>
        <taxon>Actinomycetota</taxon>
        <taxon>Actinomycetes</taxon>
        <taxon>Kitasatosporales</taxon>
        <taxon>Streptomycetaceae</taxon>
        <taxon>Actinacidiphila</taxon>
    </lineage>
</organism>
<dbReference type="PANTHER" id="PTHR43156">
    <property type="entry name" value="STAGE II SPORULATION PROTEIN E-RELATED"/>
    <property type="match status" value="1"/>
</dbReference>
<accession>A0A9W4MKX4</accession>
<sequence length="382" mass="39836">MSLTRTIRGLRRKPWAPLSAAWVAAMGILAWQVPQGTDVLPALAVTPALSAATGARRRAVLASGTLALAALGTDLADDSVGMSGPAAGAACAVLAVIAAGMWTAGHRSHLSAELARTREIAAAAQHVLLRPLPRTVGGVEVSGEYLSASHGARIGGDFYEVLATPYGVRALIGDARGHGLPAIGLVAALLGSFREAAHHEQDLAGVVHRLDGAMHRHLSERTPGEDVDDEEFATVQLVQLAEDGALQAVNCGHPPPYRLGPRTAPLALGEPLPPLGLFDPVRTDVTVCRGRLAPGEGLLLYTDGVPDARDRTGRFFPLPDTLAALAATRVRDADVASLLRAEIVLHTGGHRADDMALLVLTTPPALPEPPRAPRLGHPVRNC</sequence>
<dbReference type="SMART" id="SM00331">
    <property type="entry name" value="PP2C_SIG"/>
    <property type="match status" value="1"/>
</dbReference>
<dbReference type="SUPFAM" id="SSF81606">
    <property type="entry name" value="PP2C-like"/>
    <property type="match status" value="1"/>
</dbReference>